<dbReference type="AlphaFoldDB" id="T1GJW5"/>
<dbReference type="GO" id="GO:0071169">
    <property type="term" value="P:establishment of protein localization to chromatin"/>
    <property type="evidence" value="ECO:0007669"/>
    <property type="project" value="TreeGrafter"/>
</dbReference>
<feature type="compositionally biased region" description="Low complexity" evidence="1">
    <location>
        <begin position="70"/>
        <end position="83"/>
    </location>
</feature>
<dbReference type="EnsemblMetazoa" id="MESCA003772-RA">
    <property type="protein sequence ID" value="MESCA003772-PA"/>
    <property type="gene ID" value="MESCA003772"/>
</dbReference>
<sequence>MYGLTDGKISRYSPSETQKIYEKNITRKQVPEFNPKTTIDIIKNDTSTLSQLDSVGRRDLVVKYLDEVQGTPLTKSSSKSTPGKLPPRKQPTRSKRKKRKIISSDTDEDDDEEEDDDYDFS</sequence>
<protein>
    <submittedName>
        <fullName evidence="2">Uncharacterized protein</fullName>
    </submittedName>
</protein>
<dbReference type="EMBL" id="CAQQ02108536">
    <property type="status" value="NOT_ANNOTATED_CDS"/>
    <property type="molecule type" value="Genomic_DNA"/>
</dbReference>
<dbReference type="STRING" id="36166.T1GJW5"/>
<reference evidence="3" key="1">
    <citation type="submission" date="2013-02" db="EMBL/GenBank/DDBJ databases">
        <authorList>
            <person name="Hughes D."/>
        </authorList>
    </citation>
    <scope>NUCLEOTIDE SEQUENCE</scope>
    <source>
        <strain>Durham</strain>
        <strain evidence="3">NC isolate 2 -- Noor lab</strain>
    </source>
</reference>
<evidence type="ECO:0000313" key="2">
    <source>
        <dbReference type="EnsemblMetazoa" id="MESCA003772-PA"/>
    </source>
</evidence>
<feature type="compositionally biased region" description="Basic residues" evidence="1">
    <location>
        <begin position="86"/>
        <end position="101"/>
    </location>
</feature>
<dbReference type="GO" id="GO:0003682">
    <property type="term" value="F:chromatin binding"/>
    <property type="evidence" value="ECO:0007669"/>
    <property type="project" value="TreeGrafter"/>
</dbReference>
<dbReference type="EMBL" id="CAQQ02108538">
    <property type="status" value="NOT_ANNOTATED_CDS"/>
    <property type="molecule type" value="Genomic_DNA"/>
</dbReference>
<name>T1GJW5_MEGSC</name>
<accession>T1GJW5</accession>
<dbReference type="Proteomes" id="UP000015102">
    <property type="component" value="Unassembled WGS sequence"/>
</dbReference>
<dbReference type="PANTHER" id="PTHR21704:SF18">
    <property type="entry name" value="NIPPED-B-LIKE PROTEIN"/>
    <property type="match status" value="1"/>
</dbReference>
<feature type="region of interest" description="Disordered" evidence="1">
    <location>
        <begin position="70"/>
        <end position="121"/>
    </location>
</feature>
<evidence type="ECO:0000313" key="3">
    <source>
        <dbReference type="Proteomes" id="UP000015102"/>
    </source>
</evidence>
<dbReference type="GO" id="GO:0034087">
    <property type="term" value="P:establishment of mitotic sister chromatid cohesion"/>
    <property type="evidence" value="ECO:0007669"/>
    <property type="project" value="TreeGrafter"/>
</dbReference>
<keyword evidence="3" id="KW-1185">Reference proteome</keyword>
<reference evidence="2" key="2">
    <citation type="submission" date="2015-06" db="UniProtKB">
        <authorList>
            <consortium name="EnsemblMetazoa"/>
        </authorList>
    </citation>
    <scope>IDENTIFICATION</scope>
</reference>
<dbReference type="InterPro" id="IPR033031">
    <property type="entry name" value="Scc2/Nipped-B"/>
</dbReference>
<dbReference type="EMBL" id="CAQQ02108535">
    <property type="status" value="NOT_ANNOTATED_CDS"/>
    <property type="molecule type" value="Genomic_DNA"/>
</dbReference>
<dbReference type="GO" id="GO:1990414">
    <property type="term" value="P:replication-born double-strand break repair via sister chromatid exchange"/>
    <property type="evidence" value="ECO:0007669"/>
    <property type="project" value="TreeGrafter"/>
</dbReference>
<dbReference type="EMBL" id="CAQQ02108537">
    <property type="status" value="NOT_ANNOTATED_CDS"/>
    <property type="molecule type" value="Genomic_DNA"/>
</dbReference>
<dbReference type="PANTHER" id="PTHR21704">
    <property type="entry name" value="NIPPED-B-LIKE PROTEIN DELANGIN SCC2-RELATED"/>
    <property type="match status" value="1"/>
</dbReference>
<dbReference type="HOGENOM" id="CLU_2040731_0_0_1"/>
<feature type="compositionally biased region" description="Acidic residues" evidence="1">
    <location>
        <begin position="105"/>
        <end position="121"/>
    </location>
</feature>
<dbReference type="GO" id="GO:0140588">
    <property type="term" value="P:chromatin looping"/>
    <property type="evidence" value="ECO:0007669"/>
    <property type="project" value="InterPro"/>
</dbReference>
<proteinExistence type="predicted"/>
<dbReference type="GO" id="GO:0061775">
    <property type="term" value="F:cohesin loader activity"/>
    <property type="evidence" value="ECO:0007669"/>
    <property type="project" value="InterPro"/>
</dbReference>
<dbReference type="GO" id="GO:0010468">
    <property type="term" value="P:regulation of gene expression"/>
    <property type="evidence" value="ECO:0007669"/>
    <property type="project" value="InterPro"/>
</dbReference>
<dbReference type="GO" id="GO:0090694">
    <property type="term" value="C:Scc2-Scc4 cohesin loading complex"/>
    <property type="evidence" value="ECO:0007669"/>
    <property type="project" value="TreeGrafter"/>
</dbReference>
<evidence type="ECO:0000256" key="1">
    <source>
        <dbReference type="SAM" id="MobiDB-lite"/>
    </source>
</evidence>
<organism evidence="2 3">
    <name type="scientific">Megaselia scalaris</name>
    <name type="common">Humpbacked fly</name>
    <name type="synonym">Phora scalaris</name>
    <dbReference type="NCBI Taxonomy" id="36166"/>
    <lineage>
        <taxon>Eukaryota</taxon>
        <taxon>Metazoa</taxon>
        <taxon>Ecdysozoa</taxon>
        <taxon>Arthropoda</taxon>
        <taxon>Hexapoda</taxon>
        <taxon>Insecta</taxon>
        <taxon>Pterygota</taxon>
        <taxon>Neoptera</taxon>
        <taxon>Endopterygota</taxon>
        <taxon>Diptera</taxon>
        <taxon>Brachycera</taxon>
        <taxon>Muscomorpha</taxon>
        <taxon>Platypezoidea</taxon>
        <taxon>Phoridae</taxon>
        <taxon>Megaseliini</taxon>
        <taxon>Megaselia</taxon>
    </lineage>
</organism>